<proteinExistence type="predicted"/>
<dbReference type="AlphaFoldDB" id="A0A444YPS4"/>
<sequence>MDYDRVGVIDGNKIWIENMVVGMMVFEDYVESMVYRMIVVEWHNHDKNYHINWNDMHYRRGCNHSSSIEEVATGFSVSSPSLHLLICALNCFQPLRRQCQHIPLVAAVVTTTRDRTSGQLSLGGRMNSRIRRETLERIVGEGDRNYIWELRMNTNSFANLCELFQVQGGLKEDGHIQSILFTKATPVEEDCPDPTWRRFKVELIRCCI</sequence>
<dbReference type="Proteomes" id="UP000289738">
    <property type="component" value="Chromosome B06"/>
</dbReference>
<accession>A0A444YPS4</accession>
<dbReference type="EMBL" id="SDMP01000016">
    <property type="protein sequence ID" value="RYR03907.1"/>
    <property type="molecule type" value="Genomic_DNA"/>
</dbReference>
<gene>
    <name evidence="1" type="ORF">Ahy_B06g083309</name>
</gene>
<organism evidence="1 2">
    <name type="scientific">Arachis hypogaea</name>
    <name type="common">Peanut</name>
    <dbReference type="NCBI Taxonomy" id="3818"/>
    <lineage>
        <taxon>Eukaryota</taxon>
        <taxon>Viridiplantae</taxon>
        <taxon>Streptophyta</taxon>
        <taxon>Embryophyta</taxon>
        <taxon>Tracheophyta</taxon>
        <taxon>Spermatophyta</taxon>
        <taxon>Magnoliopsida</taxon>
        <taxon>eudicotyledons</taxon>
        <taxon>Gunneridae</taxon>
        <taxon>Pentapetalae</taxon>
        <taxon>rosids</taxon>
        <taxon>fabids</taxon>
        <taxon>Fabales</taxon>
        <taxon>Fabaceae</taxon>
        <taxon>Papilionoideae</taxon>
        <taxon>50 kb inversion clade</taxon>
        <taxon>dalbergioids sensu lato</taxon>
        <taxon>Dalbergieae</taxon>
        <taxon>Pterocarpus clade</taxon>
        <taxon>Arachis</taxon>
    </lineage>
</organism>
<evidence type="ECO:0000313" key="1">
    <source>
        <dbReference type="EMBL" id="RYR03907.1"/>
    </source>
</evidence>
<name>A0A444YPS4_ARAHY</name>
<evidence type="ECO:0000313" key="2">
    <source>
        <dbReference type="Proteomes" id="UP000289738"/>
    </source>
</evidence>
<keyword evidence="2" id="KW-1185">Reference proteome</keyword>
<reference evidence="1 2" key="1">
    <citation type="submission" date="2019-01" db="EMBL/GenBank/DDBJ databases">
        <title>Sequencing of cultivated peanut Arachis hypogaea provides insights into genome evolution and oil improvement.</title>
        <authorList>
            <person name="Chen X."/>
        </authorList>
    </citation>
    <scope>NUCLEOTIDE SEQUENCE [LARGE SCALE GENOMIC DNA]</scope>
    <source>
        <strain evidence="2">cv. Fuhuasheng</strain>
        <tissue evidence="1">Leaves</tissue>
    </source>
</reference>
<protein>
    <submittedName>
        <fullName evidence="1">Uncharacterized protein</fullName>
    </submittedName>
</protein>
<comment type="caution">
    <text evidence="1">The sequence shown here is derived from an EMBL/GenBank/DDBJ whole genome shotgun (WGS) entry which is preliminary data.</text>
</comment>